<evidence type="ECO:0000313" key="3">
    <source>
        <dbReference type="Proteomes" id="UP000562723"/>
    </source>
</evidence>
<dbReference type="RefSeq" id="WP_058542873.1">
    <property type="nucleotide sequence ID" value="NZ_CP045701.2"/>
</dbReference>
<proteinExistence type="predicted"/>
<sequence length="75" mass="8458">MSSQDRFIISFITDNQPDNRVVEASTETLSADEAEALLRATFSELKDVELSDVQVQKKTRPNEEEHGVPGHFKQP</sequence>
<protein>
    <submittedName>
        <fullName evidence="2">Uncharacterized protein</fullName>
    </submittedName>
</protein>
<dbReference type="AlphaFoldDB" id="A0AAJ3G3Z0"/>
<dbReference type="EMBL" id="JABFMS010000122">
    <property type="protein sequence ID" value="NUT84742.1"/>
    <property type="molecule type" value="Genomic_DNA"/>
</dbReference>
<dbReference type="Proteomes" id="UP000562723">
    <property type="component" value="Unassembled WGS sequence"/>
</dbReference>
<reference evidence="2 3" key="1">
    <citation type="journal article" date="2020" name="Front. Plant Sci.">
        <title>Isolation of Rhizosphere Bacteria That Improve Quality and Water Stress Tolerance in Greenhouse Ornamentals.</title>
        <authorList>
            <person name="Nordstedt N.P."/>
            <person name="Jones M.L."/>
        </authorList>
    </citation>
    <scope>NUCLEOTIDE SEQUENCE [LARGE SCALE GENOMIC DNA]</scope>
    <source>
        <strain evidence="2 3">C2F7</strain>
    </source>
</reference>
<name>A0AAJ3G3Z0_9PSED</name>
<comment type="caution">
    <text evidence="2">The sequence shown here is derived from an EMBL/GenBank/DDBJ whole genome shotgun (WGS) entry which is preliminary data.</text>
</comment>
<feature type="region of interest" description="Disordered" evidence="1">
    <location>
        <begin position="53"/>
        <end position="75"/>
    </location>
</feature>
<evidence type="ECO:0000313" key="2">
    <source>
        <dbReference type="EMBL" id="NUT84742.1"/>
    </source>
</evidence>
<gene>
    <name evidence="2" type="ORF">HNO85_27720</name>
</gene>
<evidence type="ECO:0000256" key="1">
    <source>
        <dbReference type="SAM" id="MobiDB-lite"/>
    </source>
</evidence>
<accession>A0AAJ3G3Z0</accession>
<organism evidence="2 3">
    <name type="scientific">Pseudomonas brassicacearum</name>
    <dbReference type="NCBI Taxonomy" id="930166"/>
    <lineage>
        <taxon>Bacteria</taxon>
        <taxon>Pseudomonadati</taxon>
        <taxon>Pseudomonadota</taxon>
        <taxon>Gammaproteobacteria</taxon>
        <taxon>Pseudomonadales</taxon>
        <taxon>Pseudomonadaceae</taxon>
        <taxon>Pseudomonas</taxon>
    </lineage>
</organism>